<keyword evidence="4 8" id="KW-0521">NADP</keyword>
<evidence type="ECO:0000256" key="1">
    <source>
        <dbReference type="ARBA" id="ARBA00005059"/>
    </source>
</evidence>
<keyword evidence="17" id="KW-1185">Reference proteome</keyword>
<evidence type="ECO:0000256" key="8">
    <source>
        <dbReference type="HAMAP-Rule" id="MF_00087"/>
    </source>
</evidence>
<dbReference type="EMBL" id="CP137080">
    <property type="protein sequence ID" value="WOQ69467.1"/>
    <property type="molecule type" value="Genomic_DNA"/>
</dbReference>
<evidence type="ECO:0000256" key="2">
    <source>
        <dbReference type="ARBA" id="ARBA00005916"/>
    </source>
</evidence>
<feature type="active site" description="Nucleophile" evidence="8 9">
    <location>
        <position position="47"/>
    </location>
</feature>
<dbReference type="Gene3D" id="3.40.50.720">
    <property type="entry name" value="NAD(P)-binding Rossmann-like Domain"/>
    <property type="match status" value="1"/>
</dbReference>
<accession>A0AAU0MI43</accession>
<dbReference type="SUPFAM" id="SSF69742">
    <property type="entry name" value="Glutamyl tRNA-reductase catalytic, N-terminal domain"/>
    <property type="match status" value="1"/>
</dbReference>
<dbReference type="InterPro" id="IPR006151">
    <property type="entry name" value="Shikm_DH/Glu-tRNA_Rdtase"/>
</dbReference>
<dbReference type="Gene3D" id="3.30.460.30">
    <property type="entry name" value="Glutamyl-tRNA reductase, N-terminal domain"/>
    <property type="match status" value="1"/>
</dbReference>
<reference evidence="16 17" key="1">
    <citation type="submission" date="2023-10" db="EMBL/GenBank/DDBJ databases">
        <title>Y20.</title>
        <authorList>
            <person name="Zhang G."/>
            <person name="Ding Y."/>
        </authorList>
    </citation>
    <scope>NUCLEOTIDE SEQUENCE [LARGE SCALE GENOMIC DNA]</scope>
    <source>
        <strain evidence="16 17">Y20</strain>
    </source>
</reference>
<dbReference type="PANTHER" id="PTHR43013">
    <property type="entry name" value="GLUTAMYL-TRNA REDUCTASE"/>
    <property type="match status" value="1"/>
</dbReference>
<comment type="pathway">
    <text evidence="1 8">Porphyrin-containing compound metabolism; protoporphyrin-IX biosynthesis; 5-aminolevulinate from L-glutamyl-tRNA(Glu): step 1/2.</text>
</comment>
<dbReference type="HAMAP" id="MF_00087">
    <property type="entry name" value="Glu_tRNA_reductase"/>
    <property type="match status" value="1"/>
</dbReference>
<evidence type="ECO:0000256" key="12">
    <source>
        <dbReference type="PIRSR" id="PIRSR000445-4"/>
    </source>
</evidence>
<dbReference type="SUPFAM" id="SSF51735">
    <property type="entry name" value="NAD(P)-binding Rossmann-fold domains"/>
    <property type="match status" value="1"/>
</dbReference>
<dbReference type="EC" id="1.2.1.70" evidence="3 8"/>
<evidence type="ECO:0000256" key="11">
    <source>
        <dbReference type="PIRSR" id="PIRSR000445-3"/>
    </source>
</evidence>
<evidence type="ECO:0000259" key="13">
    <source>
        <dbReference type="Pfam" id="PF00745"/>
    </source>
</evidence>
<dbReference type="PANTHER" id="PTHR43013:SF1">
    <property type="entry name" value="GLUTAMYL-TRNA REDUCTASE"/>
    <property type="match status" value="1"/>
</dbReference>
<dbReference type="PROSITE" id="PS00747">
    <property type="entry name" value="GLUTR"/>
    <property type="match status" value="1"/>
</dbReference>
<comment type="miscellaneous">
    <text evidence="8">During catalysis, the active site Cys acts as a nucleophile attacking the alpha-carbonyl group of tRNA-bound glutamate with the formation of a thioester intermediate between enzyme and glutamate, and the concomitant release of tRNA(Glu). The thioester intermediate is finally reduced by direct hydride transfer from NADPH, to form the product GSA.</text>
</comment>
<dbReference type="NCBIfam" id="NF000750">
    <property type="entry name" value="PRK00045.3-4"/>
    <property type="match status" value="1"/>
</dbReference>
<comment type="subunit">
    <text evidence="8">Homodimer.</text>
</comment>
<dbReference type="InterPro" id="IPR015895">
    <property type="entry name" value="4pyrrol_synth_GluRdtase_N"/>
</dbReference>
<evidence type="ECO:0000256" key="9">
    <source>
        <dbReference type="PIRSR" id="PIRSR000445-1"/>
    </source>
</evidence>
<evidence type="ECO:0000259" key="15">
    <source>
        <dbReference type="Pfam" id="PF05201"/>
    </source>
</evidence>
<dbReference type="Pfam" id="PF05201">
    <property type="entry name" value="GlutR_N"/>
    <property type="match status" value="1"/>
</dbReference>
<dbReference type="InterPro" id="IPR015896">
    <property type="entry name" value="4pyrrol_synth_GluRdtase_dimer"/>
</dbReference>
<dbReference type="PIRSF" id="PIRSF000445">
    <property type="entry name" value="4pyrrol_synth_GluRdtase"/>
    <property type="match status" value="1"/>
</dbReference>
<comment type="function">
    <text evidence="8">Catalyzes the NADPH-dependent reduction of glutamyl-tRNA(Glu) to glutamate 1-semialdehyde (GSA).</text>
</comment>
<feature type="domain" description="Tetrapyrrole biosynthesis glutamyl-tRNA reductase dimerisation" evidence="13">
    <location>
        <begin position="340"/>
        <end position="433"/>
    </location>
</feature>
<feature type="domain" description="Quinate/shikimate 5-dehydrogenase/glutamyl-tRNA reductase" evidence="14">
    <location>
        <begin position="173"/>
        <end position="269"/>
    </location>
</feature>
<evidence type="ECO:0000313" key="16">
    <source>
        <dbReference type="EMBL" id="WOQ69467.1"/>
    </source>
</evidence>
<dbReference type="InterPro" id="IPR018214">
    <property type="entry name" value="GluRdtase_CS"/>
</dbReference>
<feature type="binding site" evidence="8 10">
    <location>
        <position position="122"/>
    </location>
    <ligand>
        <name>substrate</name>
    </ligand>
</feature>
<evidence type="ECO:0000259" key="14">
    <source>
        <dbReference type="Pfam" id="PF01488"/>
    </source>
</evidence>
<dbReference type="InterPro" id="IPR036453">
    <property type="entry name" value="GluRdtase_dimer_dom_sf"/>
</dbReference>
<dbReference type="Pfam" id="PF01488">
    <property type="entry name" value="Shikimate_DH"/>
    <property type="match status" value="1"/>
</dbReference>
<feature type="site" description="Important for activity" evidence="8 12">
    <location>
        <position position="101"/>
    </location>
</feature>
<protein>
    <recommendedName>
        <fullName evidence="3 8">Glutamyl-tRNA reductase</fullName>
        <shortName evidence="8">GluTR</shortName>
        <ecNumber evidence="3 8">1.2.1.70</ecNumber>
    </recommendedName>
</protein>
<dbReference type="KEGG" id="mliy:RYJ27_12335"/>
<dbReference type="GO" id="GO:0008883">
    <property type="term" value="F:glutamyl-tRNA reductase activity"/>
    <property type="evidence" value="ECO:0007669"/>
    <property type="project" value="UniProtKB-UniRule"/>
</dbReference>
<dbReference type="SUPFAM" id="SSF69075">
    <property type="entry name" value="Glutamyl tRNA-reductase dimerization domain"/>
    <property type="match status" value="1"/>
</dbReference>
<evidence type="ECO:0000256" key="5">
    <source>
        <dbReference type="ARBA" id="ARBA00023002"/>
    </source>
</evidence>
<dbReference type="GO" id="GO:0050661">
    <property type="term" value="F:NADP binding"/>
    <property type="evidence" value="ECO:0007669"/>
    <property type="project" value="InterPro"/>
</dbReference>
<feature type="binding site" evidence="8 10">
    <location>
        <position position="111"/>
    </location>
    <ligand>
        <name>substrate</name>
    </ligand>
</feature>
<dbReference type="InterPro" id="IPR036291">
    <property type="entry name" value="NAD(P)-bd_dom_sf"/>
</dbReference>
<organism evidence="16 17">
    <name type="scientific">Microbacterium limosum</name>
    <dbReference type="NCBI Taxonomy" id="3079935"/>
    <lineage>
        <taxon>Bacteria</taxon>
        <taxon>Bacillati</taxon>
        <taxon>Actinomycetota</taxon>
        <taxon>Actinomycetes</taxon>
        <taxon>Micrococcales</taxon>
        <taxon>Microbacteriaceae</taxon>
        <taxon>Microbacterium</taxon>
    </lineage>
</organism>
<comment type="catalytic activity">
    <reaction evidence="7 8">
        <text>(S)-4-amino-5-oxopentanoate + tRNA(Glu) + NADP(+) = L-glutamyl-tRNA(Glu) + NADPH + H(+)</text>
        <dbReference type="Rhea" id="RHEA:12344"/>
        <dbReference type="Rhea" id="RHEA-COMP:9663"/>
        <dbReference type="Rhea" id="RHEA-COMP:9680"/>
        <dbReference type="ChEBI" id="CHEBI:15378"/>
        <dbReference type="ChEBI" id="CHEBI:57501"/>
        <dbReference type="ChEBI" id="CHEBI:57783"/>
        <dbReference type="ChEBI" id="CHEBI:58349"/>
        <dbReference type="ChEBI" id="CHEBI:78442"/>
        <dbReference type="ChEBI" id="CHEBI:78520"/>
        <dbReference type="EC" id="1.2.1.70"/>
    </reaction>
</comment>
<name>A0AAU0MI43_9MICO</name>
<dbReference type="RefSeq" id="WP_330170590.1">
    <property type="nucleotide sequence ID" value="NZ_CP137080.1"/>
</dbReference>
<feature type="binding site" evidence="8 11">
    <location>
        <begin position="191"/>
        <end position="196"/>
    </location>
    <ligand>
        <name>NADP(+)</name>
        <dbReference type="ChEBI" id="CHEBI:58349"/>
    </ligand>
</feature>
<feature type="binding site" evidence="8 10">
    <location>
        <begin position="116"/>
        <end position="118"/>
    </location>
    <ligand>
        <name>substrate</name>
    </ligand>
</feature>
<dbReference type="InterPro" id="IPR000343">
    <property type="entry name" value="4pyrrol_synth_GluRdtase"/>
</dbReference>
<dbReference type="InterPro" id="IPR036343">
    <property type="entry name" value="GluRdtase_N_sf"/>
</dbReference>
<gene>
    <name evidence="8" type="primary">hemA</name>
    <name evidence="16" type="ORF">RYJ27_12335</name>
</gene>
<evidence type="ECO:0000313" key="17">
    <source>
        <dbReference type="Proteomes" id="UP001329313"/>
    </source>
</evidence>
<dbReference type="Pfam" id="PF00745">
    <property type="entry name" value="GlutR_dimer"/>
    <property type="match status" value="1"/>
</dbReference>
<dbReference type="GO" id="GO:0019353">
    <property type="term" value="P:protoporphyrinogen IX biosynthetic process from glutamate"/>
    <property type="evidence" value="ECO:0007669"/>
    <property type="project" value="TreeGrafter"/>
</dbReference>
<keyword evidence="6 8" id="KW-0627">Porphyrin biosynthesis</keyword>
<evidence type="ECO:0000256" key="10">
    <source>
        <dbReference type="PIRSR" id="PIRSR000445-2"/>
    </source>
</evidence>
<sequence length="452" mass="47373">MLLCVTASHKTAGFDLLERLSVHTTDIAPLIAEHDECVRGAVVLATCNRFEAYVDMDEPVTAAGAVGVEAALLAVEAATGVTAAEFDGSYSVVAGADVAEHLFAVASGLESVVVGEGEIAGQVRRALGDARKLGTSSGELERLFQRASEAQRGVKNSTALGRAGRSLVRLSLDLADSRVTDWAALRVLLVGTGAYAAATLAALRDRGADDITVYSPSGRAQKFATKHGLVWTDDAAYPRTAAASDLIITCTTADHHVLDAGVLRQGRSELDLDLPRIGEAAASGCPMGGSAYGGGRSLVIDLGLPRNVDPDVATVSDVDLLDLETIRLHAPLEELQATDAAREIVRAAARRFTQAGERQSLAPAVVALRQHVFGVLDDEISRVRTRDDDGRTEQALRHLVGRLLHTPTARAHDLAAQGRADEYVAALGALFGIEVPAQEAERAAAQADSATA</sequence>
<evidence type="ECO:0000256" key="3">
    <source>
        <dbReference type="ARBA" id="ARBA00012970"/>
    </source>
</evidence>
<feature type="domain" description="Glutamyl-tRNA reductase N-terminal" evidence="15">
    <location>
        <begin position="5"/>
        <end position="158"/>
    </location>
</feature>
<feature type="binding site" evidence="8 10">
    <location>
        <begin position="46"/>
        <end position="49"/>
    </location>
    <ligand>
        <name>substrate</name>
    </ligand>
</feature>
<keyword evidence="5 8" id="KW-0560">Oxidoreductase</keyword>
<evidence type="ECO:0000256" key="4">
    <source>
        <dbReference type="ARBA" id="ARBA00022857"/>
    </source>
</evidence>
<comment type="domain">
    <text evidence="8">Possesses an unusual extended V-shaped dimeric structure with each monomer consisting of three distinct domains arranged along a curved 'spinal' alpha-helix. The N-terminal catalytic domain specifically recognizes the glutamate moiety of the substrate. The second domain is the NADPH-binding domain, and the third C-terminal domain is responsible for dimerization.</text>
</comment>
<dbReference type="AlphaFoldDB" id="A0AAU0MI43"/>
<evidence type="ECO:0000256" key="7">
    <source>
        <dbReference type="ARBA" id="ARBA00047464"/>
    </source>
</evidence>
<proteinExistence type="inferred from homology"/>
<dbReference type="Proteomes" id="UP001329313">
    <property type="component" value="Chromosome"/>
</dbReference>
<comment type="similarity">
    <text evidence="2 8">Belongs to the glutamyl-tRNA reductase family.</text>
</comment>
<evidence type="ECO:0000256" key="6">
    <source>
        <dbReference type="ARBA" id="ARBA00023244"/>
    </source>
</evidence>